<reference evidence="1 2" key="1">
    <citation type="submission" date="2023-02" db="EMBL/GenBank/DDBJ databases">
        <title>LHISI_Scaffold_Assembly.</title>
        <authorList>
            <person name="Stuart O.P."/>
            <person name="Cleave R."/>
            <person name="Magrath M.J.L."/>
            <person name="Mikheyev A.S."/>
        </authorList>
    </citation>
    <scope>NUCLEOTIDE SEQUENCE [LARGE SCALE GENOMIC DNA]</scope>
    <source>
        <strain evidence="1">Daus_M_001</strain>
        <tissue evidence="1">Leg muscle</tissue>
    </source>
</reference>
<evidence type="ECO:0000313" key="2">
    <source>
        <dbReference type="Proteomes" id="UP001159363"/>
    </source>
</evidence>
<organism evidence="1 2">
    <name type="scientific">Dryococelus australis</name>
    <dbReference type="NCBI Taxonomy" id="614101"/>
    <lineage>
        <taxon>Eukaryota</taxon>
        <taxon>Metazoa</taxon>
        <taxon>Ecdysozoa</taxon>
        <taxon>Arthropoda</taxon>
        <taxon>Hexapoda</taxon>
        <taxon>Insecta</taxon>
        <taxon>Pterygota</taxon>
        <taxon>Neoptera</taxon>
        <taxon>Polyneoptera</taxon>
        <taxon>Phasmatodea</taxon>
        <taxon>Verophasmatodea</taxon>
        <taxon>Anareolatae</taxon>
        <taxon>Phasmatidae</taxon>
        <taxon>Eurycanthinae</taxon>
        <taxon>Dryococelus</taxon>
    </lineage>
</organism>
<name>A0ABQ9HIG4_9NEOP</name>
<proteinExistence type="predicted"/>
<evidence type="ECO:0000313" key="1">
    <source>
        <dbReference type="EMBL" id="KAJ8884126.1"/>
    </source>
</evidence>
<sequence>MLDTNYVNPIKIIPQSDTAVGRQIYEMAQDVRFAIKIDETIDICNDAQLIVYVYSGNGVSVYQRLEQLQCQAIRVALLHVSALLTLASLNNT</sequence>
<dbReference type="EMBL" id="JARBHB010000005">
    <property type="protein sequence ID" value="KAJ8884126.1"/>
    <property type="molecule type" value="Genomic_DNA"/>
</dbReference>
<gene>
    <name evidence="1" type="ORF">PR048_015983</name>
</gene>
<accession>A0ABQ9HIG4</accession>
<keyword evidence="2" id="KW-1185">Reference proteome</keyword>
<protein>
    <submittedName>
        <fullName evidence="1">Uncharacterized protein</fullName>
    </submittedName>
</protein>
<comment type="caution">
    <text evidence="1">The sequence shown here is derived from an EMBL/GenBank/DDBJ whole genome shotgun (WGS) entry which is preliminary data.</text>
</comment>
<dbReference type="Proteomes" id="UP001159363">
    <property type="component" value="Chromosome 4"/>
</dbReference>